<dbReference type="InterPro" id="IPR005828">
    <property type="entry name" value="MFS_sugar_transport-like"/>
</dbReference>
<evidence type="ECO:0000256" key="6">
    <source>
        <dbReference type="SAM" id="Phobius"/>
    </source>
</evidence>
<reference evidence="8 9" key="1">
    <citation type="submission" date="2019-06" db="EMBL/GenBank/DDBJ databases">
        <title>Draft genome sequence of the filamentous fungus Phialemoniopsis curvata isolated from diesel fuel.</title>
        <authorList>
            <person name="Varaljay V.A."/>
            <person name="Lyon W.J."/>
            <person name="Crouch A.L."/>
            <person name="Drake C.E."/>
            <person name="Hollomon J.M."/>
            <person name="Nadeau L.J."/>
            <person name="Nunn H.S."/>
            <person name="Stevenson B.S."/>
            <person name="Bojanowski C.L."/>
            <person name="Crookes-Goodson W.J."/>
        </authorList>
    </citation>
    <scope>NUCLEOTIDE SEQUENCE [LARGE SCALE GENOMIC DNA]</scope>
    <source>
        <strain evidence="8 9">D216</strain>
    </source>
</reference>
<dbReference type="Gene3D" id="1.20.1250.20">
    <property type="entry name" value="MFS general substrate transporter like domains"/>
    <property type="match status" value="1"/>
</dbReference>
<accession>A0A507ADT3</accession>
<gene>
    <name evidence="8" type="ORF">E0L32_010859</name>
</gene>
<evidence type="ECO:0000256" key="5">
    <source>
        <dbReference type="ARBA" id="ARBA00023136"/>
    </source>
</evidence>
<feature type="transmembrane region" description="Helical" evidence="6">
    <location>
        <begin position="182"/>
        <end position="204"/>
    </location>
</feature>
<dbReference type="EMBL" id="SKBQ01000092">
    <property type="protein sequence ID" value="TPX07265.1"/>
    <property type="molecule type" value="Genomic_DNA"/>
</dbReference>
<evidence type="ECO:0000313" key="8">
    <source>
        <dbReference type="EMBL" id="TPX07265.1"/>
    </source>
</evidence>
<dbReference type="AlphaFoldDB" id="A0A507ADT3"/>
<feature type="transmembrane region" description="Helical" evidence="6">
    <location>
        <begin position="12"/>
        <end position="30"/>
    </location>
</feature>
<sequence length="513" mass="56036">MSLAKAWRRATPFLIFNCIVFLQGAILFGIDTGSFGSLQALPSFLRVFGVQDGKTYSLPPTRKALMNSLPWIGKISGCFAAEPTIERIGYKKTMYLVSIVQIIAVVIEMSGTHWVQFTVGRIVAYYAVGVVENAVPAFNAEISPAAMRGILSGSLMVLTTVGNIWGAAMSRAFSTTVTREGWLVPVSMQFVPALGLLALVPFTVESPRWLVLHHRKSEAKAALDRIRPKHEVEKGNTQAELDAIEMLIEESLANEQGSWFDLFRGNYLMRTWICVTLFAFEQTNGNQFVQSYAPTFYVQQGFGAASFTYTIVGQCVGLVGCAIGIVLFDITGRRPLFIGGIAMCAFLLYLASGLGLDKNPNDNVSNTILACFILLPAFTRISGSNCAFLTGAEIGGVRMRKKIMGFGTGCNVLCAFLVTFVTPYLLPSMGVKIGWIFGSVAAFAIIWAVFFFPELKGRSLEEVDELFAAKLWAWQFSKYETHGAGHLVAALENEGVFDKGPAVEQSEAETKAQ</sequence>
<dbReference type="InterPro" id="IPR036259">
    <property type="entry name" value="MFS_trans_sf"/>
</dbReference>
<feature type="transmembrane region" description="Helical" evidence="6">
    <location>
        <begin position="122"/>
        <end position="138"/>
    </location>
</feature>
<feature type="transmembrane region" description="Helical" evidence="6">
    <location>
        <begin position="307"/>
        <end position="328"/>
    </location>
</feature>
<feature type="transmembrane region" description="Helical" evidence="6">
    <location>
        <begin position="403"/>
        <end position="426"/>
    </location>
</feature>
<dbReference type="Pfam" id="PF00083">
    <property type="entry name" value="Sugar_tr"/>
    <property type="match status" value="1"/>
</dbReference>
<dbReference type="PANTHER" id="PTHR48022:SF2">
    <property type="entry name" value="PLASTIDIC GLUCOSE TRANSPORTER 4"/>
    <property type="match status" value="1"/>
</dbReference>
<organism evidence="8 9">
    <name type="scientific">Thyridium curvatum</name>
    <dbReference type="NCBI Taxonomy" id="1093900"/>
    <lineage>
        <taxon>Eukaryota</taxon>
        <taxon>Fungi</taxon>
        <taxon>Dikarya</taxon>
        <taxon>Ascomycota</taxon>
        <taxon>Pezizomycotina</taxon>
        <taxon>Sordariomycetes</taxon>
        <taxon>Sordariomycetidae</taxon>
        <taxon>Thyridiales</taxon>
        <taxon>Thyridiaceae</taxon>
        <taxon>Thyridium</taxon>
    </lineage>
</organism>
<dbReference type="SUPFAM" id="SSF103473">
    <property type="entry name" value="MFS general substrate transporter"/>
    <property type="match status" value="1"/>
</dbReference>
<dbReference type="GO" id="GO:0005351">
    <property type="term" value="F:carbohydrate:proton symporter activity"/>
    <property type="evidence" value="ECO:0007669"/>
    <property type="project" value="TreeGrafter"/>
</dbReference>
<feature type="transmembrane region" description="Helical" evidence="6">
    <location>
        <begin position="432"/>
        <end position="452"/>
    </location>
</feature>
<keyword evidence="4 6" id="KW-1133">Transmembrane helix</keyword>
<proteinExistence type="inferred from homology"/>
<dbReference type="GeneID" id="41978306"/>
<keyword evidence="9" id="KW-1185">Reference proteome</keyword>
<evidence type="ECO:0000256" key="4">
    <source>
        <dbReference type="ARBA" id="ARBA00022989"/>
    </source>
</evidence>
<comment type="subcellular location">
    <subcellularLocation>
        <location evidence="1">Membrane</location>
        <topology evidence="1">Multi-pass membrane protein</topology>
    </subcellularLocation>
</comment>
<dbReference type="PANTHER" id="PTHR48022">
    <property type="entry name" value="PLASTIDIC GLUCOSE TRANSPORTER 4"/>
    <property type="match status" value="1"/>
</dbReference>
<dbReference type="Proteomes" id="UP000319257">
    <property type="component" value="Unassembled WGS sequence"/>
</dbReference>
<protein>
    <recommendedName>
        <fullName evidence="7">Major facilitator superfamily (MFS) profile domain-containing protein</fullName>
    </recommendedName>
</protein>
<comment type="caution">
    <text evidence="8">The sequence shown here is derived from an EMBL/GenBank/DDBJ whole genome shotgun (WGS) entry which is preliminary data.</text>
</comment>
<evidence type="ECO:0000259" key="7">
    <source>
        <dbReference type="PROSITE" id="PS50850"/>
    </source>
</evidence>
<dbReference type="InterPro" id="IPR020846">
    <property type="entry name" value="MFS_dom"/>
</dbReference>
<name>A0A507ADT3_9PEZI</name>
<evidence type="ECO:0000313" key="9">
    <source>
        <dbReference type="Proteomes" id="UP000319257"/>
    </source>
</evidence>
<dbReference type="InParanoid" id="A0A507ADT3"/>
<keyword evidence="5 6" id="KW-0472">Membrane</keyword>
<dbReference type="PROSITE" id="PS50850">
    <property type="entry name" value="MFS"/>
    <property type="match status" value="1"/>
</dbReference>
<evidence type="ECO:0000256" key="2">
    <source>
        <dbReference type="ARBA" id="ARBA00010992"/>
    </source>
</evidence>
<feature type="transmembrane region" description="Helical" evidence="6">
    <location>
        <begin position="367"/>
        <end position="391"/>
    </location>
</feature>
<comment type="similarity">
    <text evidence="2">Belongs to the major facilitator superfamily. Sugar transporter (TC 2.A.1.1) family.</text>
</comment>
<dbReference type="GO" id="GO:0016020">
    <property type="term" value="C:membrane"/>
    <property type="evidence" value="ECO:0007669"/>
    <property type="project" value="UniProtKB-SubCell"/>
</dbReference>
<dbReference type="RefSeq" id="XP_030988976.1">
    <property type="nucleotide sequence ID" value="XM_031133523.1"/>
</dbReference>
<feature type="transmembrane region" description="Helical" evidence="6">
    <location>
        <begin position="150"/>
        <end position="170"/>
    </location>
</feature>
<dbReference type="InterPro" id="IPR050360">
    <property type="entry name" value="MFS_Sugar_Transporters"/>
</dbReference>
<keyword evidence="3 6" id="KW-0812">Transmembrane</keyword>
<evidence type="ECO:0000256" key="3">
    <source>
        <dbReference type="ARBA" id="ARBA00022692"/>
    </source>
</evidence>
<feature type="transmembrane region" description="Helical" evidence="6">
    <location>
        <begin position="335"/>
        <end position="355"/>
    </location>
</feature>
<evidence type="ECO:0000256" key="1">
    <source>
        <dbReference type="ARBA" id="ARBA00004141"/>
    </source>
</evidence>
<dbReference type="OrthoDB" id="6612291at2759"/>
<feature type="transmembrane region" description="Helical" evidence="6">
    <location>
        <begin position="94"/>
        <end position="115"/>
    </location>
</feature>
<feature type="domain" description="Major facilitator superfamily (MFS) profile" evidence="7">
    <location>
        <begin position="17"/>
        <end position="456"/>
    </location>
</feature>